<protein>
    <submittedName>
        <fullName evidence="7">Transcriptional regulator, TetR family</fullName>
    </submittedName>
</protein>
<dbReference type="PRINTS" id="PR00455">
    <property type="entry name" value="HTHTETR"/>
</dbReference>
<dbReference type="InterPro" id="IPR001647">
    <property type="entry name" value="HTH_TetR"/>
</dbReference>
<dbReference type="OrthoDB" id="5816932at2"/>
<keyword evidence="2" id="KW-0805">Transcription regulation</keyword>
<dbReference type="InterPro" id="IPR009057">
    <property type="entry name" value="Homeodomain-like_sf"/>
</dbReference>
<gene>
    <name evidence="7" type="ORF">SAMN04487962_11286</name>
</gene>
<dbReference type="InterPro" id="IPR036271">
    <property type="entry name" value="Tet_transcr_reg_TetR-rel_C_sf"/>
</dbReference>
<dbReference type="PANTHER" id="PTHR30055">
    <property type="entry name" value="HTH-TYPE TRANSCRIPTIONAL REGULATOR RUTR"/>
    <property type="match status" value="1"/>
</dbReference>
<evidence type="ECO:0000256" key="4">
    <source>
        <dbReference type="ARBA" id="ARBA00023163"/>
    </source>
</evidence>
<evidence type="ECO:0000313" key="7">
    <source>
        <dbReference type="EMBL" id="SET56702.1"/>
    </source>
</evidence>
<dbReference type="Gene3D" id="1.10.357.10">
    <property type="entry name" value="Tetracycline Repressor, domain 2"/>
    <property type="match status" value="1"/>
</dbReference>
<dbReference type="PROSITE" id="PS01081">
    <property type="entry name" value="HTH_TETR_1"/>
    <property type="match status" value="1"/>
</dbReference>
<keyword evidence="8" id="KW-1185">Reference proteome</keyword>
<feature type="DNA-binding region" description="H-T-H motif" evidence="5">
    <location>
        <begin position="33"/>
        <end position="52"/>
    </location>
</feature>
<dbReference type="STRING" id="430453.SAMN04487962_11286"/>
<dbReference type="GO" id="GO:0000976">
    <property type="term" value="F:transcription cis-regulatory region binding"/>
    <property type="evidence" value="ECO:0007669"/>
    <property type="project" value="TreeGrafter"/>
</dbReference>
<name>A0A1I0FH27_9GAMM</name>
<sequence length="207" mass="23206">MARKTKAEAEATREAILDAAEQVFFEKGVARTSLEQVACTAGVTRGAIYWHFRNKQDLFEAMLGRVSNPMTARLEDLLENRRDITALRAICIDSLRQLATSEHNFRVFSILFLRTESDTGLAAQDRLAGRSVELLKQYFSTPGVQDLLLEGVSPELAAMSMHTYFTGIYFDWLKAPSQWDLAQQTPALVDVILRGLFRPGVSVVDHP</sequence>
<dbReference type="InterPro" id="IPR023772">
    <property type="entry name" value="DNA-bd_HTH_TetR-type_CS"/>
</dbReference>
<dbReference type="AlphaFoldDB" id="A0A1I0FH27"/>
<dbReference type="Proteomes" id="UP000198762">
    <property type="component" value="Unassembled WGS sequence"/>
</dbReference>
<evidence type="ECO:0000256" key="1">
    <source>
        <dbReference type="ARBA" id="ARBA00022491"/>
    </source>
</evidence>
<organism evidence="7 8">
    <name type="scientific">Marinobacter segnicrescens</name>
    <dbReference type="NCBI Taxonomy" id="430453"/>
    <lineage>
        <taxon>Bacteria</taxon>
        <taxon>Pseudomonadati</taxon>
        <taxon>Pseudomonadota</taxon>
        <taxon>Gammaproteobacteria</taxon>
        <taxon>Pseudomonadales</taxon>
        <taxon>Marinobacteraceae</taxon>
        <taxon>Marinobacter</taxon>
    </lineage>
</organism>
<reference evidence="8" key="1">
    <citation type="submission" date="2016-10" db="EMBL/GenBank/DDBJ databases">
        <authorList>
            <person name="Varghese N."/>
            <person name="Submissions S."/>
        </authorList>
    </citation>
    <scope>NUCLEOTIDE SEQUENCE [LARGE SCALE GENOMIC DNA]</scope>
    <source>
        <strain evidence="8">CGMCC 1.6489</strain>
    </source>
</reference>
<keyword evidence="4" id="KW-0804">Transcription</keyword>
<dbReference type="InterPro" id="IPR013572">
    <property type="entry name" value="Tscrpt_reg_MAATS_C"/>
</dbReference>
<feature type="domain" description="HTH tetR-type" evidence="6">
    <location>
        <begin position="10"/>
        <end position="70"/>
    </location>
</feature>
<dbReference type="RefSeq" id="WP_091852767.1">
    <property type="nucleotide sequence ID" value="NZ_FOHZ01000012.1"/>
</dbReference>
<dbReference type="InterPro" id="IPR050109">
    <property type="entry name" value="HTH-type_TetR-like_transc_reg"/>
</dbReference>
<dbReference type="PROSITE" id="PS50977">
    <property type="entry name" value="HTH_TETR_2"/>
    <property type="match status" value="1"/>
</dbReference>
<dbReference type="SUPFAM" id="SSF46689">
    <property type="entry name" value="Homeodomain-like"/>
    <property type="match status" value="1"/>
</dbReference>
<keyword evidence="1" id="KW-0678">Repressor</keyword>
<dbReference type="EMBL" id="FOHZ01000012">
    <property type="protein sequence ID" value="SET56702.1"/>
    <property type="molecule type" value="Genomic_DNA"/>
</dbReference>
<proteinExistence type="predicted"/>
<dbReference type="SUPFAM" id="SSF48498">
    <property type="entry name" value="Tetracyclin repressor-like, C-terminal domain"/>
    <property type="match status" value="1"/>
</dbReference>
<evidence type="ECO:0000256" key="3">
    <source>
        <dbReference type="ARBA" id="ARBA00023125"/>
    </source>
</evidence>
<evidence type="ECO:0000313" key="8">
    <source>
        <dbReference type="Proteomes" id="UP000198762"/>
    </source>
</evidence>
<dbReference type="Pfam" id="PF00440">
    <property type="entry name" value="TetR_N"/>
    <property type="match status" value="1"/>
</dbReference>
<dbReference type="GO" id="GO:0003700">
    <property type="term" value="F:DNA-binding transcription factor activity"/>
    <property type="evidence" value="ECO:0007669"/>
    <property type="project" value="TreeGrafter"/>
</dbReference>
<dbReference type="PANTHER" id="PTHR30055:SF240">
    <property type="entry name" value="HTH-TYPE TRANSCRIPTIONAL REGULATOR ACRR"/>
    <property type="match status" value="1"/>
</dbReference>
<evidence type="ECO:0000256" key="5">
    <source>
        <dbReference type="PROSITE-ProRule" id="PRU00335"/>
    </source>
</evidence>
<accession>A0A1I0FH27</accession>
<evidence type="ECO:0000259" key="6">
    <source>
        <dbReference type="PROSITE" id="PS50977"/>
    </source>
</evidence>
<keyword evidence="3 5" id="KW-0238">DNA-binding</keyword>
<dbReference type="Pfam" id="PF08361">
    <property type="entry name" value="TetR_C_2"/>
    <property type="match status" value="1"/>
</dbReference>
<evidence type="ECO:0000256" key="2">
    <source>
        <dbReference type="ARBA" id="ARBA00023015"/>
    </source>
</evidence>